<evidence type="ECO:0000256" key="1">
    <source>
        <dbReference type="SAM" id="MobiDB-lite"/>
    </source>
</evidence>
<feature type="region of interest" description="Disordered" evidence="1">
    <location>
        <begin position="41"/>
        <end position="68"/>
    </location>
</feature>
<comment type="caution">
    <text evidence="2">The sequence shown here is derived from an EMBL/GenBank/DDBJ whole genome shotgun (WGS) entry which is preliminary data.</text>
</comment>
<accession>A0ABW4MBY0</accession>
<dbReference type="EMBL" id="JBHUEL010000003">
    <property type="protein sequence ID" value="MFD1766208.1"/>
    <property type="molecule type" value="Genomic_DNA"/>
</dbReference>
<organism evidence="2 3">
    <name type="scientific">Sphingorhabdus buctiana</name>
    <dbReference type="NCBI Taxonomy" id="1508805"/>
    <lineage>
        <taxon>Bacteria</taxon>
        <taxon>Pseudomonadati</taxon>
        <taxon>Pseudomonadota</taxon>
        <taxon>Alphaproteobacteria</taxon>
        <taxon>Sphingomonadales</taxon>
        <taxon>Sphingomonadaceae</taxon>
        <taxon>Sphingorhabdus</taxon>
    </lineage>
</organism>
<evidence type="ECO:0000313" key="3">
    <source>
        <dbReference type="Proteomes" id="UP001597215"/>
    </source>
</evidence>
<protein>
    <submittedName>
        <fullName evidence="2">Uncharacterized protein</fullName>
    </submittedName>
</protein>
<name>A0ABW4MBY0_9SPHN</name>
<feature type="compositionally biased region" description="Basic and acidic residues" evidence="1">
    <location>
        <begin position="41"/>
        <end position="52"/>
    </location>
</feature>
<sequence length="68" mass="7094">MTGWISALTAAAIAATPAVPVRVQAVGTATVTIVRMEAVDPAKSDQRVERGTARQTGPRDGAPQIDFF</sequence>
<keyword evidence="3" id="KW-1185">Reference proteome</keyword>
<evidence type="ECO:0000313" key="2">
    <source>
        <dbReference type="EMBL" id="MFD1766208.1"/>
    </source>
</evidence>
<proteinExistence type="predicted"/>
<gene>
    <name evidence="2" type="ORF">ACFSAG_05045</name>
</gene>
<dbReference type="Proteomes" id="UP001597215">
    <property type="component" value="Unassembled WGS sequence"/>
</dbReference>
<dbReference type="RefSeq" id="WP_381512006.1">
    <property type="nucleotide sequence ID" value="NZ_JBHUEL010000003.1"/>
</dbReference>
<reference evidence="3" key="1">
    <citation type="journal article" date="2019" name="Int. J. Syst. Evol. Microbiol.">
        <title>The Global Catalogue of Microorganisms (GCM) 10K type strain sequencing project: providing services to taxonomists for standard genome sequencing and annotation.</title>
        <authorList>
            <consortium name="The Broad Institute Genomics Platform"/>
            <consortium name="The Broad Institute Genome Sequencing Center for Infectious Disease"/>
            <person name="Wu L."/>
            <person name="Ma J."/>
        </authorList>
    </citation>
    <scope>NUCLEOTIDE SEQUENCE [LARGE SCALE GENOMIC DNA]</scope>
    <source>
        <strain evidence="3">CGMCC 1.12449</strain>
    </source>
</reference>